<accession>A0ABX8S2U6</accession>
<evidence type="ECO:0000313" key="1">
    <source>
        <dbReference type="EMBL" id="QXN94186.1"/>
    </source>
</evidence>
<reference evidence="1 2" key="1">
    <citation type="submission" date="2021-07" db="EMBL/GenBank/DDBJ databases">
        <title>Whole Genome Sequence of Nocardia Iowensis.</title>
        <authorList>
            <person name="Lamm A."/>
            <person name="Collins-Fairclough A.M."/>
            <person name="Bunk B."/>
            <person name="Sproer C."/>
        </authorList>
    </citation>
    <scope>NUCLEOTIDE SEQUENCE [LARGE SCALE GENOMIC DNA]</scope>
    <source>
        <strain evidence="1 2">NRRL 5646</strain>
    </source>
</reference>
<sequence>MAITDSDLEPHAEQYDRLRNAAAHVLTVLDDPESEPDTVRAALTELHQAVRGQRGSAQTETGLPAQDPAAHLLSRLAYAGKVARPITLDEQAANFGQQLAAAQQMDEPGPSDPDRDVRLTELRAMIVGGLLQELAARLRPGAAFGPSREGEQLAAAVTELAAAVLDRTFVGRR</sequence>
<proteinExistence type="predicted"/>
<dbReference type="Proteomes" id="UP000694257">
    <property type="component" value="Chromosome"/>
</dbReference>
<organism evidence="1 2">
    <name type="scientific">Nocardia iowensis</name>
    <dbReference type="NCBI Taxonomy" id="204891"/>
    <lineage>
        <taxon>Bacteria</taxon>
        <taxon>Bacillati</taxon>
        <taxon>Actinomycetota</taxon>
        <taxon>Actinomycetes</taxon>
        <taxon>Mycobacteriales</taxon>
        <taxon>Nocardiaceae</taxon>
        <taxon>Nocardia</taxon>
    </lineage>
</organism>
<name>A0ABX8S2U6_NOCIO</name>
<gene>
    <name evidence="1" type="ORF">KV110_14645</name>
</gene>
<dbReference type="RefSeq" id="WP_218476640.1">
    <property type="nucleotide sequence ID" value="NZ_BAABJN010000018.1"/>
</dbReference>
<protein>
    <recommendedName>
        <fullName evidence="3">TetR family transcriptional regulator</fullName>
    </recommendedName>
</protein>
<dbReference type="EMBL" id="CP078145">
    <property type="protein sequence ID" value="QXN94186.1"/>
    <property type="molecule type" value="Genomic_DNA"/>
</dbReference>
<keyword evidence="2" id="KW-1185">Reference proteome</keyword>
<evidence type="ECO:0000313" key="2">
    <source>
        <dbReference type="Proteomes" id="UP000694257"/>
    </source>
</evidence>
<evidence type="ECO:0008006" key="3">
    <source>
        <dbReference type="Google" id="ProtNLM"/>
    </source>
</evidence>